<dbReference type="Gene3D" id="3.40.50.150">
    <property type="entry name" value="Vaccinia Virus protein VP39"/>
    <property type="match status" value="1"/>
</dbReference>
<accession>A0A328WWA3</accession>
<keyword evidence="2" id="KW-1185">Reference proteome</keyword>
<dbReference type="AlphaFoldDB" id="A0A328WWA3"/>
<dbReference type="GO" id="GO:0032259">
    <property type="term" value="P:methylation"/>
    <property type="evidence" value="ECO:0007669"/>
    <property type="project" value="UniProtKB-KW"/>
</dbReference>
<dbReference type="RefSeq" id="WP_112086619.1">
    <property type="nucleotide sequence ID" value="NZ_QLSV01000011.1"/>
</dbReference>
<gene>
    <name evidence="1" type="ORF">B0I10_11137</name>
</gene>
<dbReference type="SUPFAM" id="SSF53335">
    <property type="entry name" value="S-adenosyl-L-methionine-dependent methyltransferases"/>
    <property type="match status" value="1"/>
</dbReference>
<keyword evidence="1" id="KW-0489">Methyltransferase</keyword>
<reference evidence="1 2" key="1">
    <citation type="submission" date="2018-06" db="EMBL/GenBank/DDBJ databases">
        <title>Genomic Encyclopedia of Type Strains, Phase III (KMG-III): the genomes of soil and plant-associated and newly described type strains.</title>
        <authorList>
            <person name="Whitman W."/>
        </authorList>
    </citation>
    <scope>NUCLEOTIDE SEQUENCE [LARGE SCALE GENOMIC DNA]</scope>
    <source>
        <strain evidence="1 2">CGMCC 1.12504</strain>
    </source>
</reference>
<dbReference type="Proteomes" id="UP000249518">
    <property type="component" value="Unassembled WGS sequence"/>
</dbReference>
<dbReference type="GO" id="GO:0008168">
    <property type="term" value="F:methyltransferase activity"/>
    <property type="evidence" value="ECO:0007669"/>
    <property type="project" value="UniProtKB-KW"/>
</dbReference>
<protein>
    <submittedName>
        <fullName evidence="1">Methyltransferase family protein</fullName>
    </submittedName>
</protein>
<evidence type="ECO:0000313" key="2">
    <source>
        <dbReference type="Proteomes" id="UP000249518"/>
    </source>
</evidence>
<dbReference type="OrthoDB" id="9816564at2"/>
<proteinExistence type="predicted"/>
<dbReference type="InterPro" id="IPR029063">
    <property type="entry name" value="SAM-dependent_MTases_sf"/>
</dbReference>
<comment type="caution">
    <text evidence="1">The sequence shown here is derived from an EMBL/GenBank/DDBJ whole genome shotgun (WGS) entry which is preliminary data.</text>
</comment>
<evidence type="ECO:0000313" key="1">
    <source>
        <dbReference type="EMBL" id="RAR47129.1"/>
    </source>
</evidence>
<dbReference type="EMBL" id="QLSV01000011">
    <property type="protein sequence ID" value="RAR47129.1"/>
    <property type="molecule type" value="Genomic_DNA"/>
</dbReference>
<dbReference type="CDD" id="cd02440">
    <property type="entry name" value="AdoMet_MTases"/>
    <property type="match status" value="1"/>
</dbReference>
<sequence length="208" mass="24682">MKCPLCTSEANHFYTDKKREFNFCGNCFAVFLNPKNYIAETEEQKHYEFHNNDVNDAGYQQFVSPIVDEIKKDFTPKHKGLDFGSGTGPVITKMLRDEGFSIAEYDPFFANNPEVLKEKYNYIACCEVIEHFHHPYKEFKKLYNLLLPGGKLYCKTDFFSEKNNFDSWYYKNDLTHVFFYHPKTMDWISKNIGFSKFYINGRMTVFER</sequence>
<name>A0A328WWA3_9FLAO</name>
<dbReference type="Pfam" id="PF13489">
    <property type="entry name" value="Methyltransf_23"/>
    <property type="match status" value="1"/>
</dbReference>
<organism evidence="1 2">
    <name type="scientific">Flavobacterium lacus</name>
    <dbReference type="NCBI Taxonomy" id="1353778"/>
    <lineage>
        <taxon>Bacteria</taxon>
        <taxon>Pseudomonadati</taxon>
        <taxon>Bacteroidota</taxon>
        <taxon>Flavobacteriia</taxon>
        <taxon>Flavobacteriales</taxon>
        <taxon>Flavobacteriaceae</taxon>
        <taxon>Flavobacterium</taxon>
    </lineage>
</organism>
<keyword evidence="1" id="KW-0808">Transferase</keyword>